<reference evidence="10" key="1">
    <citation type="journal article" date="2019" name="Int. J. Syst. Evol. Microbiol.">
        <title>The Global Catalogue of Microorganisms (GCM) 10K type strain sequencing project: providing services to taxonomists for standard genome sequencing and annotation.</title>
        <authorList>
            <consortium name="The Broad Institute Genomics Platform"/>
            <consortium name="The Broad Institute Genome Sequencing Center for Infectious Disease"/>
            <person name="Wu L."/>
            <person name="Ma J."/>
        </authorList>
    </citation>
    <scope>NUCLEOTIDE SEQUENCE [LARGE SCALE GENOMIC DNA]</scope>
    <source>
        <strain evidence="10">JCM 16914</strain>
    </source>
</reference>
<feature type="topological domain" description="Periplasmic" evidence="7">
    <location>
        <begin position="42"/>
        <end position="112"/>
    </location>
</feature>
<evidence type="ECO:0000256" key="1">
    <source>
        <dbReference type="ARBA" id="ARBA00022475"/>
    </source>
</evidence>
<keyword evidence="1 7" id="KW-1003">Cell membrane</keyword>
<dbReference type="PANTHER" id="PTHR37485:SF1">
    <property type="entry name" value="CELL DIVISION PROTEIN FTSB"/>
    <property type="match status" value="1"/>
</dbReference>
<keyword evidence="6 7" id="KW-0131">Cell cycle</keyword>
<gene>
    <name evidence="7" type="primary">ftsB</name>
    <name evidence="9" type="ORF">GCM10022228_21870</name>
</gene>
<dbReference type="Proteomes" id="UP001500133">
    <property type="component" value="Unassembled WGS sequence"/>
</dbReference>
<evidence type="ECO:0000313" key="9">
    <source>
        <dbReference type="EMBL" id="GAA3910523.1"/>
    </source>
</evidence>
<evidence type="ECO:0000256" key="2">
    <source>
        <dbReference type="ARBA" id="ARBA00022618"/>
    </source>
</evidence>
<keyword evidence="7" id="KW-0997">Cell inner membrane</keyword>
<keyword evidence="10" id="KW-1185">Reference proteome</keyword>
<dbReference type="HAMAP" id="MF_00599">
    <property type="entry name" value="FtsB"/>
    <property type="match status" value="1"/>
</dbReference>
<keyword evidence="3 7" id="KW-0812">Transmembrane</keyword>
<dbReference type="PANTHER" id="PTHR37485">
    <property type="entry name" value="CELL DIVISION PROTEIN FTSB"/>
    <property type="match status" value="1"/>
</dbReference>
<evidence type="ECO:0000256" key="7">
    <source>
        <dbReference type="HAMAP-Rule" id="MF_00599"/>
    </source>
</evidence>
<feature type="transmembrane region" description="Helical" evidence="8">
    <location>
        <begin position="20"/>
        <end position="41"/>
    </location>
</feature>
<dbReference type="NCBIfam" id="NF002058">
    <property type="entry name" value="PRK00888.1"/>
    <property type="match status" value="1"/>
</dbReference>
<comment type="subcellular location">
    <subcellularLocation>
        <location evidence="7">Cell inner membrane</location>
        <topology evidence="7">Single-pass type II membrane protein</topology>
    </subcellularLocation>
    <text evidence="7">Localizes to the division septum.</text>
</comment>
<feature type="topological domain" description="Cytoplasmic" evidence="7">
    <location>
        <begin position="1"/>
        <end position="23"/>
    </location>
</feature>
<dbReference type="InterPro" id="IPR023081">
    <property type="entry name" value="Cell_div_FtsB"/>
</dbReference>
<organism evidence="9 10">
    <name type="scientific">Halomonas cibimaris</name>
    <dbReference type="NCBI Taxonomy" id="657012"/>
    <lineage>
        <taxon>Bacteria</taxon>
        <taxon>Pseudomonadati</taxon>
        <taxon>Pseudomonadota</taxon>
        <taxon>Gammaproteobacteria</taxon>
        <taxon>Oceanospirillales</taxon>
        <taxon>Halomonadaceae</taxon>
        <taxon>Halomonas</taxon>
    </lineage>
</organism>
<evidence type="ECO:0000313" key="10">
    <source>
        <dbReference type="Proteomes" id="UP001500133"/>
    </source>
</evidence>
<dbReference type="EMBL" id="BAAAZT010000077">
    <property type="protein sequence ID" value="GAA3910523.1"/>
    <property type="molecule type" value="Genomic_DNA"/>
</dbReference>
<evidence type="ECO:0000256" key="6">
    <source>
        <dbReference type="ARBA" id="ARBA00023306"/>
    </source>
</evidence>
<proteinExistence type="inferred from homology"/>
<accession>A0ABP7LZ22</accession>
<evidence type="ECO:0000256" key="4">
    <source>
        <dbReference type="ARBA" id="ARBA00022989"/>
    </source>
</evidence>
<evidence type="ECO:0000256" key="8">
    <source>
        <dbReference type="SAM" id="Phobius"/>
    </source>
</evidence>
<comment type="function">
    <text evidence="7">Essential cell division protein. May link together the upstream cell division proteins, which are predominantly cytoplasmic, with the downstream cell division proteins, which are predominantly periplasmic.</text>
</comment>
<protein>
    <recommendedName>
        <fullName evidence="7">Cell division protein FtsB</fullName>
    </recommendedName>
</protein>
<dbReference type="Pfam" id="PF04977">
    <property type="entry name" value="DivIC"/>
    <property type="match status" value="1"/>
</dbReference>
<evidence type="ECO:0000256" key="3">
    <source>
        <dbReference type="ARBA" id="ARBA00022692"/>
    </source>
</evidence>
<name>A0ABP7LZ22_9GAMM</name>
<evidence type="ECO:0000256" key="5">
    <source>
        <dbReference type="ARBA" id="ARBA00023136"/>
    </source>
</evidence>
<keyword evidence="5 7" id="KW-0472">Membrane</keyword>
<comment type="subunit">
    <text evidence="7">Part of a complex composed of FtsB, FtsL and FtsQ.</text>
</comment>
<keyword evidence="4 7" id="KW-1133">Transmembrane helix</keyword>
<comment type="similarity">
    <text evidence="7">Belongs to the FtsB family.</text>
</comment>
<keyword evidence="2 7" id="KW-0132">Cell division</keyword>
<comment type="caution">
    <text evidence="9">The sequence shown here is derived from an EMBL/GenBank/DDBJ whole genome shotgun (WGS) entry which is preliminary data.</text>
</comment>
<sequence>MSGEPPNSKPRHSDPQKARLRQWLVLGLCALLALLQYKLWLGRGGVQEWRQVQSRVDAQEAANAPLRERNARLAAEVKDLKTGLAAVEERARSDMGMVRADEQFFWVPGAGQ</sequence>
<dbReference type="InterPro" id="IPR007060">
    <property type="entry name" value="FtsL/DivIC"/>
</dbReference>